<proteinExistence type="predicted"/>
<reference evidence="2" key="2">
    <citation type="submission" date="2018-07" db="EMBL/GenBank/DDBJ databases">
        <authorList>
            <person name="Mckenzie S.K."/>
            <person name="Kronauer D.J.C."/>
        </authorList>
    </citation>
    <scope>NUCLEOTIDE SEQUENCE</scope>
    <source>
        <strain evidence="2">Clonal line C1</strain>
    </source>
</reference>
<feature type="coiled-coil region" evidence="1">
    <location>
        <begin position="108"/>
        <end position="142"/>
    </location>
</feature>
<dbReference type="EMBL" id="QOIP01000004">
    <property type="protein sequence ID" value="RLU23416.1"/>
    <property type="molecule type" value="Genomic_DNA"/>
</dbReference>
<accession>A0A3L8DSW1</accession>
<protein>
    <submittedName>
        <fullName evidence="2">Uncharacterized protein</fullName>
    </submittedName>
</protein>
<organism evidence="2">
    <name type="scientific">Ooceraea biroi</name>
    <name type="common">Clonal raider ant</name>
    <name type="synonym">Cerapachys biroi</name>
    <dbReference type="NCBI Taxonomy" id="2015173"/>
    <lineage>
        <taxon>Eukaryota</taxon>
        <taxon>Metazoa</taxon>
        <taxon>Ecdysozoa</taxon>
        <taxon>Arthropoda</taxon>
        <taxon>Hexapoda</taxon>
        <taxon>Insecta</taxon>
        <taxon>Pterygota</taxon>
        <taxon>Neoptera</taxon>
        <taxon>Endopterygota</taxon>
        <taxon>Hymenoptera</taxon>
        <taxon>Apocrita</taxon>
        <taxon>Aculeata</taxon>
        <taxon>Formicoidea</taxon>
        <taxon>Formicidae</taxon>
        <taxon>Dorylinae</taxon>
        <taxon>Ooceraea</taxon>
    </lineage>
</organism>
<dbReference type="Proteomes" id="UP000279307">
    <property type="component" value="Chromosome 4"/>
</dbReference>
<dbReference type="AlphaFoldDB" id="A0A3L8DSW1"/>
<evidence type="ECO:0000256" key="1">
    <source>
        <dbReference type="SAM" id="Coils"/>
    </source>
</evidence>
<gene>
    <name evidence="2" type="ORF">DMN91_003620</name>
</gene>
<name>A0A3L8DSW1_OOCBI</name>
<evidence type="ECO:0000313" key="2">
    <source>
        <dbReference type="EMBL" id="RLU23416.1"/>
    </source>
</evidence>
<comment type="caution">
    <text evidence="2">The sequence shown here is derived from an EMBL/GenBank/DDBJ whole genome shotgun (WGS) entry which is preliminary data.</text>
</comment>
<reference evidence="2" key="1">
    <citation type="journal article" date="2018" name="Genome Res.">
        <title>The genomic architecture and molecular evolution of ant odorant receptors.</title>
        <authorList>
            <person name="McKenzie S.K."/>
            <person name="Kronauer D.J.C."/>
        </authorList>
    </citation>
    <scope>NUCLEOTIDE SEQUENCE [LARGE SCALE GENOMIC DNA]</scope>
    <source>
        <strain evidence="2">Clonal line C1</strain>
    </source>
</reference>
<sequence>MELALALPSIILDPDLSTILTIDEMNAINDVILYDVEFSKNLPQSAFTADLERQVDHKKTLGDVVKRYKKNIAVIDKIGRKCSENITNTTIKYEKRQLGLYKVWEHEQREIQSALENVIDDLESLKNANRNLEQAIHARRSTAESKLLAIIAKYDAEIGSRHQMLQELNEIYEYDKLEKHALEVILSL</sequence>
<keyword evidence="1" id="KW-0175">Coiled coil</keyword>